<feature type="compositionally biased region" description="Acidic residues" evidence="1">
    <location>
        <begin position="275"/>
        <end position="290"/>
    </location>
</feature>
<comment type="caution">
    <text evidence="2">The sequence shown here is derived from an EMBL/GenBank/DDBJ whole genome shotgun (WGS) entry which is preliminary data.</text>
</comment>
<gene>
    <name evidence="2" type="ORF">CCMP2556_LOCUS4204</name>
</gene>
<organism evidence="2 3">
    <name type="scientific">Durusdinium trenchii</name>
    <dbReference type="NCBI Taxonomy" id="1381693"/>
    <lineage>
        <taxon>Eukaryota</taxon>
        <taxon>Sar</taxon>
        <taxon>Alveolata</taxon>
        <taxon>Dinophyceae</taxon>
        <taxon>Suessiales</taxon>
        <taxon>Symbiodiniaceae</taxon>
        <taxon>Durusdinium</taxon>
    </lineage>
</organism>
<sequence>MAAFSQNGWNSLATTCRLYDEWQEIIQEETARFHDQMAQKLPQIHCLEAIRAGANISGYLQKMREINDRHEALLKRDLCEEVTHNVVESMKKPFEESKQIKGKGSFAKMKEHIDRSVQTIKWEHVTEGLISGCHQFFLNFEGMKDEILLRVPQLLLEGYEPLWRDLDQEALDTWNSLKAAVLPVTREVKSKAELLKQKVEQRELCCAEVGQDEALSEAHDEVLTDAQDADDTQSAESKEGSESESAEEDMDVSEAENLDDPVVDNDVLESKEVMPEEEEASSQSDNEEAEESKGLKRKREDQADECGRLAEFATPSPCFPASTQ</sequence>
<proteinExistence type="predicted"/>
<evidence type="ECO:0000256" key="1">
    <source>
        <dbReference type="SAM" id="MobiDB-lite"/>
    </source>
</evidence>
<feature type="compositionally biased region" description="Acidic residues" evidence="1">
    <location>
        <begin position="242"/>
        <end position="267"/>
    </location>
</feature>
<dbReference type="EMBL" id="CAXAMN010001703">
    <property type="protein sequence ID" value="CAK8995852.1"/>
    <property type="molecule type" value="Genomic_DNA"/>
</dbReference>
<evidence type="ECO:0000313" key="3">
    <source>
        <dbReference type="Proteomes" id="UP001642484"/>
    </source>
</evidence>
<evidence type="ECO:0000313" key="2">
    <source>
        <dbReference type="EMBL" id="CAK8995852.1"/>
    </source>
</evidence>
<feature type="region of interest" description="Disordered" evidence="1">
    <location>
        <begin position="225"/>
        <end position="324"/>
    </location>
</feature>
<keyword evidence="3" id="KW-1185">Reference proteome</keyword>
<protein>
    <submittedName>
        <fullName evidence="2">Uncharacterized protein</fullName>
    </submittedName>
</protein>
<reference evidence="2 3" key="1">
    <citation type="submission" date="2024-02" db="EMBL/GenBank/DDBJ databases">
        <authorList>
            <person name="Chen Y."/>
            <person name="Shah S."/>
            <person name="Dougan E. K."/>
            <person name="Thang M."/>
            <person name="Chan C."/>
        </authorList>
    </citation>
    <scope>NUCLEOTIDE SEQUENCE [LARGE SCALE GENOMIC DNA]</scope>
</reference>
<dbReference type="Proteomes" id="UP001642484">
    <property type="component" value="Unassembled WGS sequence"/>
</dbReference>
<accession>A0ABP0I1H4</accession>
<name>A0ABP0I1H4_9DINO</name>
<feature type="compositionally biased region" description="Basic and acidic residues" evidence="1">
    <location>
        <begin position="291"/>
        <end position="308"/>
    </location>
</feature>